<organism evidence="1 2">
    <name type="scientific">Dallia pectoralis</name>
    <name type="common">Alaska blackfish</name>
    <dbReference type="NCBI Taxonomy" id="75939"/>
    <lineage>
        <taxon>Eukaryota</taxon>
        <taxon>Metazoa</taxon>
        <taxon>Chordata</taxon>
        <taxon>Craniata</taxon>
        <taxon>Vertebrata</taxon>
        <taxon>Euteleostomi</taxon>
        <taxon>Actinopterygii</taxon>
        <taxon>Neopterygii</taxon>
        <taxon>Teleostei</taxon>
        <taxon>Protacanthopterygii</taxon>
        <taxon>Esociformes</taxon>
        <taxon>Umbridae</taxon>
        <taxon>Dallia</taxon>
    </lineage>
</organism>
<gene>
    <name evidence="1" type="ORF">DPEC_G00013810</name>
</gene>
<dbReference type="Proteomes" id="UP001157502">
    <property type="component" value="Chromosome 1"/>
</dbReference>
<evidence type="ECO:0000313" key="1">
    <source>
        <dbReference type="EMBL" id="KAJ8017056.1"/>
    </source>
</evidence>
<name>A0ACC2HMC6_DALPE</name>
<evidence type="ECO:0000313" key="2">
    <source>
        <dbReference type="Proteomes" id="UP001157502"/>
    </source>
</evidence>
<protein>
    <submittedName>
        <fullName evidence="1">Uncharacterized protein</fullName>
    </submittedName>
</protein>
<dbReference type="EMBL" id="CM055728">
    <property type="protein sequence ID" value="KAJ8017056.1"/>
    <property type="molecule type" value="Genomic_DNA"/>
</dbReference>
<keyword evidence="2" id="KW-1185">Reference proteome</keyword>
<sequence>MGSGAAVVGCMALLCVWNVHLSPQVGQGEVGDCAGACTKAVPPPEGELKMVGGGRFKRAWRIRRLYGTSGCSGSSDPQLSGGIQAGLEVLTDQHLWSDELICDVMSGFR</sequence>
<accession>A0ACC2HMC6</accession>
<comment type="caution">
    <text evidence="1">The sequence shown here is derived from an EMBL/GenBank/DDBJ whole genome shotgun (WGS) entry which is preliminary data.</text>
</comment>
<proteinExistence type="predicted"/>
<reference evidence="1" key="1">
    <citation type="submission" date="2021-05" db="EMBL/GenBank/DDBJ databases">
        <authorList>
            <person name="Pan Q."/>
            <person name="Jouanno E."/>
            <person name="Zahm M."/>
            <person name="Klopp C."/>
            <person name="Cabau C."/>
            <person name="Louis A."/>
            <person name="Berthelot C."/>
            <person name="Parey E."/>
            <person name="Roest Crollius H."/>
            <person name="Montfort J."/>
            <person name="Robinson-Rechavi M."/>
            <person name="Bouchez O."/>
            <person name="Lampietro C."/>
            <person name="Lopez Roques C."/>
            <person name="Donnadieu C."/>
            <person name="Postlethwait J."/>
            <person name="Bobe J."/>
            <person name="Dillon D."/>
            <person name="Chandos A."/>
            <person name="von Hippel F."/>
            <person name="Guiguen Y."/>
        </authorList>
    </citation>
    <scope>NUCLEOTIDE SEQUENCE</scope>
    <source>
        <strain evidence="1">YG-Jan2019</strain>
    </source>
</reference>